<name>A0A5J4T1A7_9ZZZZ</name>
<dbReference type="InterPro" id="IPR011990">
    <property type="entry name" value="TPR-like_helical_dom_sf"/>
</dbReference>
<evidence type="ECO:0000313" key="1">
    <source>
        <dbReference type="EMBL" id="KAA6351423.1"/>
    </source>
</evidence>
<dbReference type="SUPFAM" id="SSF48452">
    <property type="entry name" value="TPR-like"/>
    <property type="match status" value="1"/>
</dbReference>
<gene>
    <name evidence="1" type="ORF">EZS27_001232</name>
</gene>
<comment type="caution">
    <text evidence="1">The sequence shown here is derived from an EMBL/GenBank/DDBJ whole genome shotgun (WGS) entry which is preliminary data.</text>
</comment>
<organism evidence="1">
    <name type="scientific">termite gut metagenome</name>
    <dbReference type="NCBI Taxonomy" id="433724"/>
    <lineage>
        <taxon>unclassified sequences</taxon>
        <taxon>metagenomes</taxon>
        <taxon>organismal metagenomes</taxon>
    </lineage>
</organism>
<reference evidence="1" key="1">
    <citation type="submission" date="2019-03" db="EMBL/GenBank/DDBJ databases">
        <title>Single cell metagenomics reveals metabolic interactions within the superorganism composed of flagellate Streblomastix strix and complex community of Bacteroidetes bacteria on its surface.</title>
        <authorList>
            <person name="Treitli S.C."/>
            <person name="Kolisko M."/>
            <person name="Husnik F."/>
            <person name="Keeling P."/>
            <person name="Hampl V."/>
        </authorList>
    </citation>
    <scope>NUCLEOTIDE SEQUENCE</scope>
    <source>
        <strain evidence="1">STM</strain>
    </source>
</reference>
<sequence length="363" mass="41111">MSKNLFSLVLILLFASCGSIEQFNIDYMVPACISFPSQLKRVAIVNNVSDTLNNWSIPQKNTPGANGLLQKTAYYDGLATLVAESFAEHIAAANYFEEVLICDSALRASDIIPRESTLSKKEVEELTESLGVDAIFSMENLLIKSVNTTTYISDERIFHGTLDVLICPTVSIYIPNRNKPVRTINASDSIFWEKYDNTQTSVAQVIPHQRLIKEITDFAGSIPVKYLTPYRETANRFIYTNGSSDLRDAAICVRNDQWDRAYELWKRVNQSKKDKLQMYAALNIAVYHEIAGNIDEALKWVTIARDIAQKIVARKIDKTTQKSNTLFVNGTPSHYYYISLYMSVLEARAKNLTKLNMQMDRVK</sequence>
<proteinExistence type="predicted"/>
<dbReference type="InterPro" id="IPR045921">
    <property type="entry name" value="DUF6340"/>
</dbReference>
<dbReference type="Pfam" id="PF19867">
    <property type="entry name" value="DUF6340"/>
    <property type="match status" value="1"/>
</dbReference>
<dbReference type="AlphaFoldDB" id="A0A5J4T1A7"/>
<dbReference type="EMBL" id="SNRY01000014">
    <property type="protein sequence ID" value="KAA6351423.1"/>
    <property type="molecule type" value="Genomic_DNA"/>
</dbReference>
<protein>
    <recommendedName>
        <fullName evidence="2">Tetratricopeptide repeat protein</fullName>
    </recommendedName>
</protein>
<dbReference type="PROSITE" id="PS51257">
    <property type="entry name" value="PROKAR_LIPOPROTEIN"/>
    <property type="match status" value="1"/>
</dbReference>
<accession>A0A5J4T1A7</accession>
<evidence type="ECO:0008006" key="2">
    <source>
        <dbReference type="Google" id="ProtNLM"/>
    </source>
</evidence>